<proteinExistence type="predicted"/>
<dbReference type="STRING" id="1121439.dsat_0297"/>
<name>S7T8F3_9BACT</name>
<reference evidence="2 3" key="1">
    <citation type="journal article" date="2013" name="Genome Announc.">
        <title>Draft genome sequences for three mercury-methylating, sulfate-reducing bacteria.</title>
        <authorList>
            <person name="Brown S.D."/>
            <person name="Hurt R.A.Jr."/>
            <person name="Gilmour C.C."/>
            <person name="Elias D.A."/>
        </authorList>
    </citation>
    <scope>NUCLEOTIDE SEQUENCE [LARGE SCALE GENOMIC DNA]</scope>
    <source>
        <strain evidence="2 3">DSM 16529</strain>
    </source>
</reference>
<dbReference type="EMBL" id="ATHI01000026">
    <property type="protein sequence ID" value="EPR32856.1"/>
    <property type="molecule type" value="Genomic_DNA"/>
</dbReference>
<protein>
    <submittedName>
        <fullName evidence="2">Uncharacterized protein</fullName>
    </submittedName>
</protein>
<sequence>MVIIDGTRLALPRTTADEPPGTPSIRSPGERFGFDPGQGRGEAARLARLRSLLVSGLVSRLNAFAETLNNFQLSESAVRTGLAVELDPALTGRVRGEIRSGGEARDYYRAFSRGLDPLARYAGRPGTHVVTLHAGCRSEKLEIVVEQGAANRDVLDALARAVNESSLPVQAELIRQSSPGQKVEGLVTTGLTLALAANGAYNDLEVRLDDSPGRLLRPLDLRATDQPVAAPVARRYDLAQPRPAIPTTYSGRGLDPNAPAGLPAGLYTLRAELGGRTADVSVNVGAADTVGDVAKRVAARLDSSADFLRAATRVVNEPFYDPRLAGGMTSVARLVTEVTAKDAKPGDRLRLSEDVAASPDGASSLLARLGLNVTATPGADAELGVNGRQRVRNPGLFLEDKGRLAIETVEQFGGRGALRTTPLEDFAARRMAEAALAYNDLNSFLRVEADLWKPALAASFEEPLRENETGLAGMGLRLSRRGDLVIDDEAFERALRENPERGRKLLAEEDSGLVTRWRSRLDKALTGDPGRFLVDPLPARLASRASALDNDLRSCLWDALG</sequence>
<dbReference type="AlphaFoldDB" id="S7T8F3"/>
<evidence type="ECO:0000313" key="2">
    <source>
        <dbReference type="EMBL" id="EPR32856.1"/>
    </source>
</evidence>
<dbReference type="OrthoDB" id="5439117at2"/>
<evidence type="ECO:0000256" key="1">
    <source>
        <dbReference type="SAM" id="MobiDB-lite"/>
    </source>
</evidence>
<feature type="region of interest" description="Disordered" evidence="1">
    <location>
        <begin position="1"/>
        <end position="39"/>
    </location>
</feature>
<evidence type="ECO:0000313" key="3">
    <source>
        <dbReference type="Proteomes" id="UP000014975"/>
    </source>
</evidence>
<dbReference type="eggNOG" id="ENOG502ZFCZ">
    <property type="taxonomic scope" value="Bacteria"/>
</dbReference>
<gene>
    <name evidence="2" type="ORF">dsat_0297</name>
</gene>
<organism evidence="2 3">
    <name type="scientific">Alkalidesulfovibrio alkalitolerans DSM 16529</name>
    <dbReference type="NCBI Taxonomy" id="1121439"/>
    <lineage>
        <taxon>Bacteria</taxon>
        <taxon>Pseudomonadati</taxon>
        <taxon>Thermodesulfobacteriota</taxon>
        <taxon>Desulfovibrionia</taxon>
        <taxon>Desulfovibrionales</taxon>
        <taxon>Desulfovibrionaceae</taxon>
        <taxon>Alkalidesulfovibrio</taxon>
    </lineage>
</organism>
<accession>S7T8F3</accession>
<dbReference type="RefSeq" id="WP_020886991.1">
    <property type="nucleotide sequence ID" value="NZ_ATHI01000026.1"/>
</dbReference>
<dbReference type="PATRIC" id="fig|1121439.3.peg.1646"/>
<keyword evidence="3" id="KW-1185">Reference proteome</keyword>
<dbReference type="Proteomes" id="UP000014975">
    <property type="component" value="Unassembled WGS sequence"/>
</dbReference>
<comment type="caution">
    <text evidence="2">The sequence shown here is derived from an EMBL/GenBank/DDBJ whole genome shotgun (WGS) entry which is preliminary data.</text>
</comment>